<feature type="region of interest" description="Disordered" evidence="1">
    <location>
        <begin position="138"/>
        <end position="162"/>
    </location>
</feature>
<dbReference type="AlphaFoldDB" id="M4B7T3"/>
<dbReference type="HOGENOM" id="CLU_907476_0_0_1"/>
<name>M4B7T3_HYAAE</name>
<evidence type="ECO:0000256" key="1">
    <source>
        <dbReference type="SAM" id="MobiDB-lite"/>
    </source>
</evidence>
<accession>M4B7T3</accession>
<dbReference type="VEuPathDB" id="FungiDB:HpaG802335"/>
<keyword evidence="3" id="KW-1185">Reference proteome</keyword>
<proteinExistence type="predicted"/>
<dbReference type="Proteomes" id="UP000011713">
    <property type="component" value="Unassembled WGS sequence"/>
</dbReference>
<dbReference type="eggNOG" id="ENOG502QQ1F">
    <property type="taxonomic scope" value="Eukaryota"/>
</dbReference>
<reference evidence="3" key="1">
    <citation type="journal article" date="2010" name="Science">
        <title>Signatures of adaptation to obligate biotrophy in the Hyaloperonospora arabidopsidis genome.</title>
        <authorList>
            <person name="Baxter L."/>
            <person name="Tripathy S."/>
            <person name="Ishaque N."/>
            <person name="Boot N."/>
            <person name="Cabral A."/>
            <person name="Kemen E."/>
            <person name="Thines M."/>
            <person name="Ah-Fong A."/>
            <person name="Anderson R."/>
            <person name="Badejoko W."/>
            <person name="Bittner-Eddy P."/>
            <person name="Boore J.L."/>
            <person name="Chibucos M.C."/>
            <person name="Coates M."/>
            <person name="Dehal P."/>
            <person name="Delehaunty K."/>
            <person name="Dong S."/>
            <person name="Downton P."/>
            <person name="Dumas B."/>
            <person name="Fabro G."/>
            <person name="Fronick C."/>
            <person name="Fuerstenberg S.I."/>
            <person name="Fulton L."/>
            <person name="Gaulin E."/>
            <person name="Govers F."/>
            <person name="Hughes L."/>
            <person name="Humphray S."/>
            <person name="Jiang R.H."/>
            <person name="Judelson H."/>
            <person name="Kamoun S."/>
            <person name="Kyung K."/>
            <person name="Meijer H."/>
            <person name="Minx P."/>
            <person name="Morris P."/>
            <person name="Nelson J."/>
            <person name="Phuntumart V."/>
            <person name="Qutob D."/>
            <person name="Rehmany A."/>
            <person name="Rougon-Cardoso A."/>
            <person name="Ryden P."/>
            <person name="Torto-Alalibo T."/>
            <person name="Studholme D."/>
            <person name="Wang Y."/>
            <person name="Win J."/>
            <person name="Wood J."/>
            <person name="Clifton S.W."/>
            <person name="Rogers J."/>
            <person name="Van den Ackerveken G."/>
            <person name="Jones J.D."/>
            <person name="McDowell J.M."/>
            <person name="Beynon J."/>
            <person name="Tyler B.M."/>
        </authorList>
    </citation>
    <scope>NUCLEOTIDE SEQUENCE [LARGE SCALE GENOMIC DNA]</scope>
    <source>
        <strain evidence="3">Emoy2</strain>
    </source>
</reference>
<organism evidence="2 3">
    <name type="scientific">Hyaloperonospora arabidopsidis (strain Emoy2)</name>
    <name type="common">Downy mildew agent</name>
    <name type="synonym">Peronospora arabidopsidis</name>
    <dbReference type="NCBI Taxonomy" id="559515"/>
    <lineage>
        <taxon>Eukaryota</taxon>
        <taxon>Sar</taxon>
        <taxon>Stramenopiles</taxon>
        <taxon>Oomycota</taxon>
        <taxon>Peronosporomycetes</taxon>
        <taxon>Peronosporales</taxon>
        <taxon>Peronosporaceae</taxon>
        <taxon>Hyaloperonospora</taxon>
    </lineage>
</organism>
<sequence length="307" mass="35656">MVVEFLKRIHVSAMKELKEFSGKDRGEDQARSWISKVKSAFLRDQGKGCLDRQYYIARKRSDETPPENLHRLNVAAKHTKIAIKEERLATSTTRREHVKHFIATLGDRELEKQLTLLRLADVDEVEETLRACQRMETRQMKTSMGSNKFRQRTTTSSIPMSSKTARAKRSRLCIYAFVERQRKNQEINDRIDSIANIHNDSTLALSSVKRVNDYARSLVRMEIDLAPGESRGYWKYHTTGKWLNKQKRRARSTMKKPLCCSTLALKCRSSILPLLLRWNTMSTRRDANWFVRTEAALSINHTGDQPE</sequence>
<reference evidence="2" key="2">
    <citation type="submission" date="2015-06" db="UniProtKB">
        <authorList>
            <consortium name="EnsemblProtists"/>
        </authorList>
    </citation>
    <scope>IDENTIFICATION</scope>
    <source>
        <strain evidence="2">Emoy2</strain>
    </source>
</reference>
<dbReference type="EMBL" id="JH597876">
    <property type="status" value="NOT_ANNOTATED_CDS"/>
    <property type="molecule type" value="Genomic_DNA"/>
</dbReference>
<dbReference type="InParanoid" id="M4B7T3"/>
<protein>
    <submittedName>
        <fullName evidence="2">Uncharacterized protein</fullName>
    </submittedName>
</protein>
<evidence type="ECO:0000313" key="3">
    <source>
        <dbReference type="Proteomes" id="UP000011713"/>
    </source>
</evidence>
<feature type="compositionally biased region" description="Polar residues" evidence="1">
    <location>
        <begin position="140"/>
        <end position="162"/>
    </location>
</feature>
<evidence type="ECO:0000313" key="2">
    <source>
        <dbReference type="EnsemblProtists" id="HpaP802335"/>
    </source>
</evidence>
<dbReference type="EnsemblProtists" id="HpaT802335">
    <property type="protein sequence ID" value="HpaP802335"/>
    <property type="gene ID" value="HpaG802335"/>
</dbReference>